<feature type="domain" description="RCK C-terminal" evidence="8">
    <location>
        <begin position="205"/>
        <end position="290"/>
    </location>
</feature>
<dbReference type="GO" id="GO:0008324">
    <property type="term" value="F:monoatomic cation transmembrane transporter activity"/>
    <property type="evidence" value="ECO:0007669"/>
    <property type="project" value="InterPro"/>
</dbReference>
<sequence>MTLDQALAFGLIAVTIGLFVWGRLPYDLVALSALLVGIVLRIVPEKHAFEGFSDEIIVIIAAALVVSAGIARSGVIEAIMRPILPKLRTTRVQVPALAGCVLLLSMVTKNVGALAIFMPIALQLARRHKTSPSALLMPMAAASLTGGVVTLVGTSPNIIIAKVRADMFGHPFTMFDFTPVGLSIAAITIAFLAVGWRLLPERRAASSMDAAFTIESYTAEAVLGPQSPAVGRTVADLEAMQEGDVSVAGIVRERFRRYAPTPASRLHAGDVLLLRGEPEGLEQLVAQARLDLASGGDAEAKGVATVVEGVITENSPLIGRTPSQLALQARHGVGLVALSRRGTAILQRLSTVRFRLGDVVVLRSSSPTLPEKLGELHVLPLAERSITLGISHRGWTPLAVLAVAMTLVAFKVVGVAVAFFAAAVILLLLRTMTMHEAYRTVEWHILFLLGALIPLSHAVRDTGGTDLLARGLGHAVEGLGPTTTLAVVMVIAMAVTPFFHNAPTTLVMGPIAGSLAVKLGLNPDPFLMAVALGAGCDFLTPVGHQCNTLVLGPGGYRFSDYARLGLPLSIMVVAAGVPLISFFWPLHGHAP</sequence>
<evidence type="ECO:0000256" key="1">
    <source>
        <dbReference type="ARBA" id="ARBA00004141"/>
    </source>
</evidence>
<feature type="transmembrane region" description="Helical" evidence="7">
    <location>
        <begin position="564"/>
        <end position="584"/>
    </location>
</feature>
<name>A0A4Q2UBC7_9HYPH</name>
<keyword evidence="4" id="KW-0677">Repeat</keyword>
<dbReference type="PANTHER" id="PTHR43652">
    <property type="entry name" value="BASIC AMINO ACID ANTIPORTER YFCC-RELATED"/>
    <property type="match status" value="1"/>
</dbReference>
<dbReference type="InterPro" id="IPR006037">
    <property type="entry name" value="RCK_C"/>
</dbReference>
<protein>
    <submittedName>
        <fullName evidence="9">SLC13 family permease</fullName>
    </submittedName>
</protein>
<feature type="domain" description="RCK C-terminal" evidence="8">
    <location>
        <begin position="294"/>
        <end position="379"/>
    </location>
</feature>
<feature type="transmembrane region" description="Helical" evidence="7">
    <location>
        <begin position="134"/>
        <end position="159"/>
    </location>
</feature>
<evidence type="ECO:0000256" key="2">
    <source>
        <dbReference type="ARBA" id="ARBA00022448"/>
    </source>
</evidence>
<evidence type="ECO:0000256" key="3">
    <source>
        <dbReference type="ARBA" id="ARBA00022692"/>
    </source>
</evidence>
<feature type="transmembrane region" description="Helical" evidence="7">
    <location>
        <begin position="96"/>
        <end position="122"/>
    </location>
</feature>
<dbReference type="Pfam" id="PF03600">
    <property type="entry name" value="CitMHS"/>
    <property type="match status" value="1"/>
</dbReference>
<feature type="transmembrane region" description="Helical" evidence="7">
    <location>
        <begin position="180"/>
        <end position="199"/>
    </location>
</feature>
<feature type="transmembrane region" description="Helical" evidence="7">
    <location>
        <begin position="479"/>
        <end position="499"/>
    </location>
</feature>
<dbReference type="Proteomes" id="UP000290759">
    <property type="component" value="Unassembled WGS sequence"/>
</dbReference>
<gene>
    <name evidence="9" type="ORF">D3273_08315</name>
</gene>
<proteinExistence type="predicted"/>
<feature type="transmembrane region" description="Helical" evidence="7">
    <location>
        <begin position="398"/>
        <end position="429"/>
    </location>
</feature>
<reference evidence="9 10" key="2">
    <citation type="submission" date="2019-02" db="EMBL/GenBank/DDBJ databases">
        <title>'Lichenibacterium ramalinii' gen. nov. sp. nov., 'Lichenibacterium minor' gen. nov. sp. nov.</title>
        <authorList>
            <person name="Pankratov T."/>
        </authorList>
    </citation>
    <scope>NUCLEOTIDE SEQUENCE [LARGE SCALE GENOMIC DNA]</scope>
    <source>
        <strain evidence="9 10">RmlP026</strain>
    </source>
</reference>
<dbReference type="InterPro" id="IPR004680">
    <property type="entry name" value="Cit_transptr-like_dom"/>
</dbReference>
<dbReference type="InterPro" id="IPR036721">
    <property type="entry name" value="RCK_C_sf"/>
</dbReference>
<evidence type="ECO:0000256" key="7">
    <source>
        <dbReference type="SAM" id="Phobius"/>
    </source>
</evidence>
<feature type="transmembrane region" description="Helical" evidence="7">
    <location>
        <begin position="56"/>
        <end position="75"/>
    </location>
</feature>
<dbReference type="RefSeq" id="WP_129225377.1">
    <property type="nucleotide sequence ID" value="NZ_QYBB01000007.1"/>
</dbReference>
<dbReference type="GO" id="GO:0005886">
    <property type="term" value="C:plasma membrane"/>
    <property type="evidence" value="ECO:0007669"/>
    <property type="project" value="TreeGrafter"/>
</dbReference>
<organism evidence="9 10">
    <name type="scientific">Lichenibacterium minor</name>
    <dbReference type="NCBI Taxonomy" id="2316528"/>
    <lineage>
        <taxon>Bacteria</taxon>
        <taxon>Pseudomonadati</taxon>
        <taxon>Pseudomonadota</taxon>
        <taxon>Alphaproteobacteria</taxon>
        <taxon>Hyphomicrobiales</taxon>
        <taxon>Lichenihabitantaceae</taxon>
        <taxon>Lichenibacterium</taxon>
    </lineage>
</organism>
<dbReference type="PROSITE" id="PS51202">
    <property type="entry name" value="RCK_C"/>
    <property type="match status" value="2"/>
</dbReference>
<dbReference type="GO" id="GO:0006813">
    <property type="term" value="P:potassium ion transport"/>
    <property type="evidence" value="ECO:0007669"/>
    <property type="project" value="InterPro"/>
</dbReference>
<evidence type="ECO:0000256" key="6">
    <source>
        <dbReference type="ARBA" id="ARBA00023136"/>
    </source>
</evidence>
<dbReference type="PANTHER" id="PTHR43652:SF2">
    <property type="entry name" value="BASIC AMINO ACID ANTIPORTER YFCC-RELATED"/>
    <property type="match status" value="1"/>
</dbReference>
<keyword evidence="6 7" id="KW-0472">Membrane</keyword>
<accession>A0A4Q2UBC7</accession>
<dbReference type="AlphaFoldDB" id="A0A4Q2UBC7"/>
<evidence type="ECO:0000256" key="4">
    <source>
        <dbReference type="ARBA" id="ARBA00022737"/>
    </source>
</evidence>
<evidence type="ECO:0000259" key="8">
    <source>
        <dbReference type="PROSITE" id="PS51202"/>
    </source>
</evidence>
<keyword evidence="3 7" id="KW-0812">Transmembrane</keyword>
<reference evidence="9 10" key="1">
    <citation type="submission" date="2018-12" db="EMBL/GenBank/DDBJ databases">
        <authorList>
            <person name="Grouzdev D.S."/>
            <person name="Krutkina M.S."/>
        </authorList>
    </citation>
    <scope>NUCLEOTIDE SEQUENCE [LARGE SCALE GENOMIC DNA]</scope>
    <source>
        <strain evidence="9 10">RmlP026</strain>
    </source>
</reference>
<keyword evidence="5 7" id="KW-1133">Transmembrane helix</keyword>
<dbReference type="OrthoDB" id="9809303at2"/>
<dbReference type="InterPro" id="IPR051679">
    <property type="entry name" value="DASS-Related_Transporters"/>
</dbReference>
<feature type="transmembrane region" description="Helical" evidence="7">
    <location>
        <begin position="441"/>
        <end position="459"/>
    </location>
</feature>
<comment type="caution">
    <text evidence="9">The sequence shown here is derived from an EMBL/GenBank/DDBJ whole genome shotgun (WGS) entry which is preliminary data.</text>
</comment>
<dbReference type="CDD" id="cd01115">
    <property type="entry name" value="SLC13_permease"/>
    <property type="match status" value="1"/>
</dbReference>
<feature type="transmembrane region" description="Helical" evidence="7">
    <location>
        <begin position="6"/>
        <end position="21"/>
    </location>
</feature>
<evidence type="ECO:0000313" key="10">
    <source>
        <dbReference type="Proteomes" id="UP000290759"/>
    </source>
</evidence>
<evidence type="ECO:0000256" key="5">
    <source>
        <dbReference type="ARBA" id="ARBA00022989"/>
    </source>
</evidence>
<dbReference type="EMBL" id="QYBB01000007">
    <property type="protein sequence ID" value="RYC32386.1"/>
    <property type="molecule type" value="Genomic_DNA"/>
</dbReference>
<keyword evidence="2" id="KW-0813">Transport</keyword>
<dbReference type="Pfam" id="PF02080">
    <property type="entry name" value="TrkA_C"/>
    <property type="match status" value="1"/>
</dbReference>
<dbReference type="SUPFAM" id="SSF116726">
    <property type="entry name" value="TrkA C-terminal domain-like"/>
    <property type="match status" value="2"/>
</dbReference>
<keyword evidence="10" id="KW-1185">Reference proteome</keyword>
<evidence type="ECO:0000313" key="9">
    <source>
        <dbReference type="EMBL" id="RYC32386.1"/>
    </source>
</evidence>
<comment type="subcellular location">
    <subcellularLocation>
        <location evidence="1">Membrane</location>
        <topology evidence="1">Multi-pass membrane protein</topology>
    </subcellularLocation>
</comment>
<dbReference type="Gene3D" id="3.30.70.1450">
    <property type="entry name" value="Regulator of K+ conductance, C-terminal domain"/>
    <property type="match status" value="2"/>
</dbReference>